<comment type="function">
    <text evidence="11">Glucanases play a role in cell expansion during growth, in cell-cell fusion during mating, and in spore release during sporulation. This enzyme may be involved in beta-glucan degradation. Active on laminarin and lichenan.</text>
</comment>
<name>A0A0A7CMP5_ACHHY</name>
<evidence type="ECO:0000256" key="15">
    <source>
        <dbReference type="SAM" id="SignalP"/>
    </source>
</evidence>
<dbReference type="EC" id="3.2.1.39" evidence="3"/>
<dbReference type="SUPFAM" id="SSF51445">
    <property type="entry name" value="(Trans)glycosidases"/>
    <property type="match status" value="1"/>
</dbReference>
<dbReference type="EMBL" id="KM038696">
    <property type="protein sequence ID" value="AIG56157.1"/>
    <property type="molecule type" value="Genomic_DNA"/>
</dbReference>
<dbReference type="GO" id="GO:0005886">
    <property type="term" value="C:plasma membrane"/>
    <property type="evidence" value="ECO:0007669"/>
    <property type="project" value="UniProtKB-SubCell"/>
</dbReference>
<dbReference type="AlphaFoldDB" id="A0A0A7CMP5"/>
<proteinExistence type="predicted"/>
<evidence type="ECO:0000256" key="7">
    <source>
        <dbReference type="ARBA" id="ARBA00023180"/>
    </source>
</evidence>
<keyword evidence="4" id="KW-1003">Cell membrane</keyword>
<evidence type="ECO:0000256" key="4">
    <source>
        <dbReference type="ARBA" id="ARBA00022475"/>
    </source>
</evidence>
<dbReference type="PANTHER" id="PTHR16631:SF17">
    <property type="entry name" value="GLUCAN ENDO-1,3-BETA-GLUCOSIDASE BTGC"/>
    <property type="match status" value="1"/>
</dbReference>
<dbReference type="GO" id="GO:0042973">
    <property type="term" value="F:glucan endo-1,3-beta-D-glucosidase activity"/>
    <property type="evidence" value="ECO:0007669"/>
    <property type="project" value="UniProtKB-EC"/>
</dbReference>
<evidence type="ECO:0000256" key="13">
    <source>
        <dbReference type="ARBA" id="ARBA00043078"/>
    </source>
</evidence>
<evidence type="ECO:0000256" key="6">
    <source>
        <dbReference type="ARBA" id="ARBA00023136"/>
    </source>
</evidence>
<feature type="region of interest" description="Disordered" evidence="14">
    <location>
        <begin position="313"/>
        <end position="343"/>
    </location>
</feature>
<keyword evidence="8" id="KW-0119">Carbohydrate metabolism</keyword>
<dbReference type="InterPro" id="IPR017853">
    <property type="entry name" value="GH"/>
</dbReference>
<evidence type="ECO:0000256" key="10">
    <source>
        <dbReference type="ARBA" id="ARBA00023326"/>
    </source>
</evidence>
<evidence type="ECO:0000256" key="12">
    <source>
        <dbReference type="ARBA" id="ARBA00042373"/>
    </source>
</evidence>
<evidence type="ECO:0000256" key="11">
    <source>
        <dbReference type="ARBA" id="ARBA00037649"/>
    </source>
</evidence>
<evidence type="ECO:0000256" key="1">
    <source>
        <dbReference type="ARBA" id="ARBA00000382"/>
    </source>
</evidence>
<feature type="signal peptide" evidence="15">
    <location>
        <begin position="1"/>
        <end position="18"/>
    </location>
</feature>
<evidence type="ECO:0000256" key="2">
    <source>
        <dbReference type="ARBA" id="ARBA00004236"/>
    </source>
</evidence>
<evidence type="ECO:0000256" key="9">
    <source>
        <dbReference type="ARBA" id="ARBA00023316"/>
    </source>
</evidence>
<keyword evidence="9" id="KW-0961">Cell wall biogenesis/degradation</keyword>
<evidence type="ECO:0000256" key="8">
    <source>
        <dbReference type="ARBA" id="ARBA00023277"/>
    </source>
</evidence>
<protein>
    <recommendedName>
        <fullName evidence="3">glucan endo-1,3-beta-D-glucosidase</fullName>
        <ecNumber evidence="3">3.2.1.39</ecNumber>
    </recommendedName>
    <alternativeName>
        <fullName evidence="13">Endo-1,3-beta-glucanase btgC</fullName>
    </alternativeName>
    <alternativeName>
        <fullName evidence="12">Laminarinase btgC</fullName>
    </alternativeName>
</protein>
<dbReference type="InterPro" id="IPR050732">
    <property type="entry name" value="Beta-glucan_modifiers"/>
</dbReference>
<reference evidence="16" key="1">
    <citation type="journal article" date="2014" name="Genome Biol. Evol.">
        <title>The secreted proteins of Achlya hypogyna and Thraustotheca clavata identify the ancestral oomycete secretome and reveal gene acquisitions by horizontal gene transfer.</title>
        <authorList>
            <person name="Misner I."/>
            <person name="Blouin N."/>
            <person name="Leonard G."/>
            <person name="Richards T.A."/>
            <person name="Lane C.E."/>
        </authorList>
    </citation>
    <scope>NUCLEOTIDE SEQUENCE</scope>
    <source>
        <strain evidence="16">ATCC 48635</strain>
    </source>
</reference>
<keyword evidence="5" id="KW-0378">Hydrolase</keyword>
<dbReference type="GO" id="GO:0071555">
    <property type="term" value="P:cell wall organization"/>
    <property type="evidence" value="ECO:0007669"/>
    <property type="project" value="UniProtKB-KW"/>
</dbReference>
<dbReference type="PANTHER" id="PTHR16631">
    <property type="entry name" value="GLUCAN 1,3-BETA-GLUCOSIDASE"/>
    <property type="match status" value="1"/>
</dbReference>
<feature type="chain" id="PRO_5002025861" description="glucan endo-1,3-beta-D-glucosidase" evidence="15">
    <location>
        <begin position="19"/>
        <end position="343"/>
    </location>
</feature>
<dbReference type="Gene3D" id="3.20.20.80">
    <property type="entry name" value="Glycosidases"/>
    <property type="match status" value="1"/>
</dbReference>
<comment type="catalytic activity">
    <reaction evidence="1">
        <text>Hydrolysis of (1-&gt;3)-beta-D-glucosidic linkages in (1-&gt;3)-beta-D-glucans.</text>
        <dbReference type="EC" id="3.2.1.39"/>
    </reaction>
</comment>
<organism evidence="16">
    <name type="scientific">Achlya hypogyna</name>
    <name type="common">Oomycete</name>
    <name type="synonym">Protoachlya hypogyna</name>
    <dbReference type="NCBI Taxonomy" id="1202772"/>
    <lineage>
        <taxon>Eukaryota</taxon>
        <taxon>Sar</taxon>
        <taxon>Stramenopiles</taxon>
        <taxon>Oomycota</taxon>
        <taxon>Saprolegniomycetes</taxon>
        <taxon>Saprolegniales</taxon>
        <taxon>Achlyaceae</taxon>
        <taxon>Achlya</taxon>
    </lineage>
</organism>
<dbReference type="GO" id="GO:0000272">
    <property type="term" value="P:polysaccharide catabolic process"/>
    <property type="evidence" value="ECO:0007669"/>
    <property type="project" value="UniProtKB-KW"/>
</dbReference>
<evidence type="ECO:0000256" key="3">
    <source>
        <dbReference type="ARBA" id="ARBA00012780"/>
    </source>
</evidence>
<evidence type="ECO:0000313" key="16">
    <source>
        <dbReference type="EMBL" id="AIG56157.1"/>
    </source>
</evidence>
<evidence type="ECO:0000256" key="5">
    <source>
        <dbReference type="ARBA" id="ARBA00022801"/>
    </source>
</evidence>
<keyword evidence="15" id="KW-0732">Signal</keyword>
<keyword evidence="6" id="KW-0472">Membrane</keyword>
<sequence length="343" mass="37071">MRTLLGSLVASLTAVAAAESPLLQGACYSPFHLDAYPLLPSETLNATALEAAIHGDFKLMAPYVSTVRTYYSNYYGINIAPIAAAHNVPLYLGVYMVNEPWYELQIQAAVDSAVDFPETVAAVLVGNENVAPHGAFAPSYITDEIERVRSAVANRTNGSVDVVVGTVQRVTEWLDPAIRSEMLALADACDIIGVNIYPFFDNGYDGADPMGLVTALWDQMLTIYPAEKLRLTETGFATGGTPPTIAPRVTPSLDNAVSYYNALRDWAPSRGGGEVFWYSFFDLRADDMTQTEALEKHFGFYFANGTSKTEKVGEVAPEAAPETASDTATDIAPNNEAHRCSDN</sequence>
<comment type="subcellular location">
    <subcellularLocation>
        <location evidence="2">Cell membrane</location>
    </subcellularLocation>
</comment>
<keyword evidence="10" id="KW-0624">Polysaccharide degradation</keyword>
<accession>A0A0A7CMP5</accession>
<keyword evidence="7" id="KW-0325">Glycoprotein</keyword>
<evidence type="ECO:0000256" key="14">
    <source>
        <dbReference type="SAM" id="MobiDB-lite"/>
    </source>
</evidence>